<dbReference type="InterPro" id="IPR053135">
    <property type="entry name" value="AKR2_Oxidoreductase"/>
</dbReference>
<accession>A0A0G2ZD46</accession>
<name>A0A0G2ZD46_9BACT</name>
<evidence type="ECO:0000256" key="2">
    <source>
        <dbReference type="ARBA" id="ARBA00023004"/>
    </source>
</evidence>
<dbReference type="Pfam" id="PF13187">
    <property type="entry name" value="Fer4_9"/>
    <property type="match status" value="1"/>
</dbReference>
<dbReference type="Gene3D" id="3.20.20.100">
    <property type="entry name" value="NADP-dependent oxidoreductase domain"/>
    <property type="match status" value="1"/>
</dbReference>
<dbReference type="GO" id="GO:0051536">
    <property type="term" value="F:iron-sulfur cluster binding"/>
    <property type="evidence" value="ECO:0007669"/>
    <property type="project" value="UniProtKB-KW"/>
</dbReference>
<keyword evidence="1" id="KW-0479">Metal-binding</keyword>
<sequence length="374" mass="43092">MLYREMRKTKEKVSILGFGCMRLPTIDGKIDRKKASEMLSYAIENGVNYLDTAYPYHNGESESFLGEFLKNGYRDKIFLATKLPTWLIKTREDMDKYLDEQLKRLQTDHIDFYLLHGLNEERWDNLKNLKFNEFLESAIADGRIRHTGFSFHDSLEVFKNIVDSYDWSVCQIQYNYLDVDYQAGKEGLKYAAERGLSVIVMSPLRGGKLASSIPNEAMDLFKHLGKSPTYWALRWVWDHPEVSLVLSGMSELSQVIENLQIAKDGLPNSLTSDELHTIDRVMEIYKSKMKISCTSCKYCQPCPNGVNIPFAFQQYNNAFIFDDLKGAKQTYNMFTEPEQRASNCIECGLCETQCPQNLPIIKLLKEVAATFEDN</sequence>
<organism evidence="5 6">
    <name type="scientific">Kosmotoga pacifica</name>
    <dbReference type="NCBI Taxonomy" id="1330330"/>
    <lineage>
        <taxon>Bacteria</taxon>
        <taxon>Thermotogati</taxon>
        <taxon>Thermotogota</taxon>
        <taxon>Thermotogae</taxon>
        <taxon>Kosmotogales</taxon>
        <taxon>Kosmotogaceae</taxon>
        <taxon>Kosmotoga</taxon>
    </lineage>
</organism>
<dbReference type="AlphaFoldDB" id="A0A0G2ZD46"/>
<gene>
    <name evidence="5" type="ORF">IX53_06170</name>
</gene>
<dbReference type="PROSITE" id="PS51379">
    <property type="entry name" value="4FE4S_FER_2"/>
    <property type="match status" value="1"/>
</dbReference>
<dbReference type="KEGG" id="kpf:IX53_06170"/>
<evidence type="ECO:0000313" key="5">
    <source>
        <dbReference type="EMBL" id="AKI97474.1"/>
    </source>
</evidence>
<evidence type="ECO:0000259" key="4">
    <source>
        <dbReference type="PROSITE" id="PS51379"/>
    </source>
</evidence>
<dbReference type="CDD" id="cd19096">
    <property type="entry name" value="AKR_Fe-S_oxidoreductase"/>
    <property type="match status" value="1"/>
</dbReference>
<dbReference type="PATRIC" id="fig|1330330.3.peg.1250"/>
<dbReference type="STRING" id="1330330.IX53_06170"/>
<dbReference type="RefSeq" id="WP_047754608.1">
    <property type="nucleotide sequence ID" value="NZ_CAJUHA010000011.1"/>
</dbReference>
<dbReference type="SUPFAM" id="SSF54862">
    <property type="entry name" value="4Fe-4S ferredoxins"/>
    <property type="match status" value="1"/>
</dbReference>
<dbReference type="InterPro" id="IPR020471">
    <property type="entry name" value="AKR"/>
</dbReference>
<dbReference type="GO" id="GO:0046872">
    <property type="term" value="F:metal ion binding"/>
    <property type="evidence" value="ECO:0007669"/>
    <property type="project" value="UniProtKB-KW"/>
</dbReference>
<dbReference type="PROSITE" id="PS00198">
    <property type="entry name" value="4FE4S_FER_1"/>
    <property type="match status" value="1"/>
</dbReference>
<dbReference type="InterPro" id="IPR036812">
    <property type="entry name" value="NAD(P)_OxRdtase_dom_sf"/>
</dbReference>
<dbReference type="EMBL" id="CP011232">
    <property type="protein sequence ID" value="AKI97474.1"/>
    <property type="molecule type" value="Genomic_DNA"/>
</dbReference>
<proteinExistence type="predicted"/>
<dbReference type="InterPro" id="IPR017896">
    <property type="entry name" value="4Fe4S_Fe-S-bd"/>
</dbReference>
<dbReference type="OrthoDB" id="9773828at2"/>
<dbReference type="InterPro" id="IPR023210">
    <property type="entry name" value="NADP_OxRdtase_dom"/>
</dbReference>
<dbReference type="GO" id="GO:0016491">
    <property type="term" value="F:oxidoreductase activity"/>
    <property type="evidence" value="ECO:0007669"/>
    <property type="project" value="InterPro"/>
</dbReference>
<keyword evidence="3" id="KW-0411">Iron-sulfur</keyword>
<dbReference type="PANTHER" id="PTHR43312">
    <property type="entry name" value="D-THREO-ALDOSE 1-DEHYDROGENASE"/>
    <property type="match status" value="1"/>
</dbReference>
<evidence type="ECO:0000313" key="6">
    <source>
        <dbReference type="Proteomes" id="UP000035159"/>
    </source>
</evidence>
<dbReference type="SUPFAM" id="SSF51430">
    <property type="entry name" value="NAD(P)-linked oxidoreductase"/>
    <property type="match status" value="1"/>
</dbReference>
<dbReference type="PANTHER" id="PTHR43312:SF2">
    <property type="entry name" value="OXIDOREDUCTASE"/>
    <property type="match status" value="1"/>
</dbReference>
<dbReference type="InterPro" id="IPR017900">
    <property type="entry name" value="4Fe4S_Fe_S_CS"/>
</dbReference>
<keyword evidence="2" id="KW-0408">Iron</keyword>
<reference evidence="5 6" key="1">
    <citation type="submission" date="2015-04" db="EMBL/GenBank/DDBJ databases">
        <title>Complete Genome Sequence of Kosmotoga pacifica SLHLJ1.</title>
        <authorList>
            <person name="Jiang L.J."/>
            <person name="Shao Z.Z."/>
            <person name="Jebbar M."/>
        </authorList>
    </citation>
    <scope>NUCLEOTIDE SEQUENCE [LARGE SCALE GENOMIC DNA]</scope>
    <source>
        <strain evidence="5 6">SLHLJ1</strain>
    </source>
</reference>
<dbReference type="PRINTS" id="PR00069">
    <property type="entry name" value="ALDKETRDTASE"/>
</dbReference>
<evidence type="ECO:0000256" key="3">
    <source>
        <dbReference type="ARBA" id="ARBA00023014"/>
    </source>
</evidence>
<evidence type="ECO:0000256" key="1">
    <source>
        <dbReference type="ARBA" id="ARBA00022723"/>
    </source>
</evidence>
<feature type="domain" description="4Fe-4S ferredoxin-type" evidence="4">
    <location>
        <begin position="335"/>
        <end position="364"/>
    </location>
</feature>
<protein>
    <submittedName>
        <fullName evidence="5">Aldo/keto reductase</fullName>
    </submittedName>
</protein>
<dbReference type="Proteomes" id="UP000035159">
    <property type="component" value="Chromosome"/>
</dbReference>
<keyword evidence="6" id="KW-1185">Reference proteome</keyword>
<dbReference type="Pfam" id="PF00248">
    <property type="entry name" value="Aldo_ket_red"/>
    <property type="match status" value="1"/>
</dbReference>